<accession>A0A061DCL5</accession>
<feature type="compositionally biased region" description="Polar residues" evidence="2">
    <location>
        <begin position="615"/>
        <end position="634"/>
    </location>
</feature>
<dbReference type="SUPFAM" id="SSF103025">
    <property type="entry name" value="Folate-binding domain"/>
    <property type="match status" value="1"/>
</dbReference>
<evidence type="ECO:0000256" key="2">
    <source>
        <dbReference type="SAM" id="MobiDB-lite"/>
    </source>
</evidence>
<dbReference type="Proteomes" id="UP000033188">
    <property type="component" value="Chromosome 2"/>
</dbReference>
<dbReference type="Pfam" id="PF08669">
    <property type="entry name" value="GCV_T_C"/>
    <property type="match status" value="1"/>
</dbReference>
<evidence type="ECO:0000256" key="1">
    <source>
        <dbReference type="ARBA" id="ARBA00008609"/>
    </source>
</evidence>
<feature type="region of interest" description="Disordered" evidence="2">
    <location>
        <begin position="65"/>
        <end position="145"/>
    </location>
</feature>
<dbReference type="OMA" id="IGFETYD"/>
<evidence type="ECO:0000259" key="4">
    <source>
        <dbReference type="Pfam" id="PF08669"/>
    </source>
</evidence>
<dbReference type="EMBL" id="LK391708">
    <property type="protein sequence ID" value="CDR95640.1"/>
    <property type="molecule type" value="Genomic_DNA"/>
</dbReference>
<dbReference type="Gene3D" id="3.30.1360.120">
    <property type="entry name" value="Probable tRNA modification gtpase trme, domain 1"/>
    <property type="match status" value="1"/>
</dbReference>
<dbReference type="RefSeq" id="XP_012767826.1">
    <property type="nucleotide sequence ID" value="XM_012912372.1"/>
</dbReference>
<feature type="compositionally biased region" description="Basic and acidic residues" evidence="2">
    <location>
        <begin position="128"/>
        <end position="145"/>
    </location>
</feature>
<sequence>MRQIIRRRRQANTAKHDEDGSLYALAEAYLDAEHEMLAAAPSQDAVLRHKISQVLQQRFNYNPIQPFTMNHGPDSNIAVEPQEGSTSPKSRKLHTNKVTDEGNGDCSDLPGDNNEHNATTSGNASEDGTEHRDTEKITHPNDPKHTITDLKNMALRNGTILKIDLSSVTAADANQGMEDVFDALGSLRLNQEMLRLWTDQKAMDVVYFNDSILPILSTSAEEEYFHIRNKAALINKSYALPIMVTGKDASDFMEHFATCSLRSMKRGMVQYTALVDTKGSVMDMAYVAAYENSYLLVTNGLQKRNLFDYMSAYQMSCKRSGMDVALRPLLSSVLISFQGPSSVDILQAIAKNDSENATQQTDEDVFEQQGQSNYAETQDGCTIKVPSTLPPFMRCFECELTLPCTDKAAPMPNKTYPIHCLRVSDVGEDGFEMLVSSDVAVPLLSAVILNITGITDRRVGLIANERVDTNCNILNGDTRKPIGFVTSCSWSYGLKMYLAQAYVNAEYARHDMPVLLSLPLKPEAPVTKREFRKYYRNKTRRTIIRGTVVRLPFVLHNYPISASEKHYVGGRHVPLQTLKKQPASKANGEARPMPGHTSDRSPPSYDTALVAENRVGTTGSSDSPAALTETSQQPARLKTRKQLWKEVVNKQRSKNAKTLEMALTQVEKATVGACVDQPLDGETCTEQMPLPTQRINITPRAAVPLEKTVEYYRELHSKPVPARHRRYRPPMAAG</sequence>
<dbReference type="GO" id="GO:0016740">
    <property type="term" value="F:transferase activity"/>
    <property type="evidence" value="ECO:0007669"/>
    <property type="project" value="UniProtKB-KW"/>
</dbReference>
<organism evidence="5 6">
    <name type="scientific">Babesia bigemina</name>
    <dbReference type="NCBI Taxonomy" id="5866"/>
    <lineage>
        <taxon>Eukaryota</taxon>
        <taxon>Sar</taxon>
        <taxon>Alveolata</taxon>
        <taxon>Apicomplexa</taxon>
        <taxon>Aconoidasida</taxon>
        <taxon>Piroplasmida</taxon>
        <taxon>Babesiidae</taxon>
        <taxon>Babesia</taxon>
    </lineage>
</organism>
<proteinExistence type="inferred from homology"/>
<feature type="region of interest" description="Disordered" evidence="2">
    <location>
        <begin position="579"/>
        <end position="638"/>
    </location>
</feature>
<dbReference type="VEuPathDB" id="PiroplasmaDB:BBBOND_0207940"/>
<evidence type="ECO:0000313" key="6">
    <source>
        <dbReference type="Proteomes" id="UP000033188"/>
    </source>
</evidence>
<dbReference type="SUPFAM" id="SSF101790">
    <property type="entry name" value="Aminomethyltransferase beta-barrel domain"/>
    <property type="match status" value="1"/>
</dbReference>
<dbReference type="Pfam" id="PF01571">
    <property type="entry name" value="GCV_T"/>
    <property type="match status" value="1"/>
</dbReference>
<name>A0A061DCL5_BABBI</name>
<dbReference type="InterPro" id="IPR029043">
    <property type="entry name" value="GcvT/YgfZ_C"/>
</dbReference>
<gene>
    <name evidence="5" type="ORF">BBBOND_0207940</name>
</gene>
<dbReference type="GeneID" id="24564181"/>
<dbReference type="KEGG" id="bbig:BBBOND_0207940"/>
<dbReference type="InterPro" id="IPR027266">
    <property type="entry name" value="TrmE/GcvT-like"/>
</dbReference>
<feature type="domain" description="GCVT N-terminal" evidence="3">
    <location>
        <begin position="216"/>
        <end position="357"/>
    </location>
</feature>
<reference evidence="6" key="1">
    <citation type="submission" date="2014-06" db="EMBL/GenBank/DDBJ databases">
        <authorList>
            <person name="Aslett M."/>
            <person name="De Silva N."/>
        </authorList>
    </citation>
    <scope>NUCLEOTIDE SEQUENCE [LARGE SCALE GENOMIC DNA]</scope>
    <source>
        <strain evidence="6">Bond</strain>
    </source>
</reference>
<dbReference type="PANTHER" id="PTHR43757">
    <property type="entry name" value="AMINOMETHYLTRANSFERASE"/>
    <property type="match status" value="1"/>
</dbReference>
<dbReference type="STRING" id="5866.A0A061DCL5"/>
<dbReference type="PANTHER" id="PTHR43757:SF2">
    <property type="entry name" value="AMINOMETHYLTRANSFERASE, MITOCHONDRIAL"/>
    <property type="match status" value="1"/>
</dbReference>
<evidence type="ECO:0000259" key="3">
    <source>
        <dbReference type="Pfam" id="PF01571"/>
    </source>
</evidence>
<dbReference type="InterPro" id="IPR013977">
    <property type="entry name" value="GcvT_C"/>
</dbReference>
<dbReference type="InterPro" id="IPR028896">
    <property type="entry name" value="GcvT/YgfZ/DmdA"/>
</dbReference>
<comment type="similarity">
    <text evidence="1">Belongs to the GcvT family.</text>
</comment>
<dbReference type="GO" id="GO:0005739">
    <property type="term" value="C:mitochondrion"/>
    <property type="evidence" value="ECO:0007669"/>
    <property type="project" value="TreeGrafter"/>
</dbReference>
<feature type="compositionally biased region" description="Polar residues" evidence="2">
    <location>
        <begin position="116"/>
        <end position="126"/>
    </location>
</feature>
<dbReference type="InterPro" id="IPR006222">
    <property type="entry name" value="GCVT_N"/>
</dbReference>
<feature type="domain" description="Aminomethyltransferase C-terminal" evidence="4">
    <location>
        <begin position="457"/>
        <end position="514"/>
    </location>
</feature>
<dbReference type="AlphaFoldDB" id="A0A061DCL5"/>
<dbReference type="Gene3D" id="2.40.30.110">
    <property type="entry name" value="Aminomethyltransferase beta-barrel domains"/>
    <property type="match status" value="1"/>
</dbReference>
<dbReference type="OrthoDB" id="524799at2759"/>
<evidence type="ECO:0000313" key="5">
    <source>
        <dbReference type="EMBL" id="CDR95640.1"/>
    </source>
</evidence>
<keyword evidence="5" id="KW-0808">Transferase</keyword>
<keyword evidence="6" id="KW-1185">Reference proteome</keyword>
<protein>
    <submittedName>
        <fullName evidence="5">Glycine cleavage T-protein (Aminomethyl transferase) domain containing protein, putative</fullName>
    </submittedName>
</protein>